<dbReference type="CDD" id="cd00754">
    <property type="entry name" value="Ubl_MoaD"/>
    <property type="match status" value="1"/>
</dbReference>
<evidence type="ECO:0000313" key="1">
    <source>
        <dbReference type="EMBL" id="UOD51025.1"/>
    </source>
</evidence>
<protein>
    <submittedName>
        <fullName evidence="1">MoaD/ThiS family protein</fullName>
    </submittedName>
</protein>
<dbReference type="Gene3D" id="3.10.20.30">
    <property type="match status" value="1"/>
</dbReference>
<dbReference type="InterPro" id="IPR012675">
    <property type="entry name" value="Beta-grasp_dom_sf"/>
</dbReference>
<gene>
    <name evidence="1" type="ORF">DHf2319_03715</name>
</gene>
<evidence type="ECO:0000313" key="2">
    <source>
        <dbReference type="Proteomes" id="UP000831607"/>
    </source>
</evidence>
<organism evidence="1 2">
    <name type="scientific">Orrella daihaiensis</name>
    <dbReference type="NCBI Taxonomy" id="2782176"/>
    <lineage>
        <taxon>Bacteria</taxon>
        <taxon>Pseudomonadati</taxon>
        <taxon>Pseudomonadota</taxon>
        <taxon>Betaproteobacteria</taxon>
        <taxon>Burkholderiales</taxon>
        <taxon>Alcaligenaceae</taxon>
        <taxon>Orrella</taxon>
    </lineage>
</organism>
<name>A0ABY4APN8_9BURK</name>
<dbReference type="InterPro" id="IPR003749">
    <property type="entry name" value="ThiS/MoaD-like"/>
</dbReference>
<proteinExistence type="predicted"/>
<dbReference type="Proteomes" id="UP000831607">
    <property type="component" value="Chromosome"/>
</dbReference>
<keyword evidence="2" id="KW-1185">Reference proteome</keyword>
<dbReference type="EMBL" id="CP063982">
    <property type="protein sequence ID" value="UOD51025.1"/>
    <property type="molecule type" value="Genomic_DNA"/>
</dbReference>
<accession>A0ABY4APN8</accession>
<sequence length="84" mass="9067">MKVQVLFFGELRETVGTAYESVEVVAGMSVSDLIEQLAARGEPWKTAFKASDPLRVAINKDMATLHAALPDNAEVAFFRPVTGG</sequence>
<reference evidence="1 2" key="1">
    <citation type="submission" date="2020-11" db="EMBL/GenBank/DDBJ databases">
        <title>Algicoccus daihaiensis sp.nov., isolated from Daihai Lake in Inner Mongolia.</title>
        <authorList>
            <person name="Kai J."/>
        </authorList>
    </citation>
    <scope>NUCLEOTIDE SEQUENCE [LARGE SCALE GENOMIC DNA]</scope>
    <source>
        <strain evidence="2">f23</strain>
    </source>
</reference>
<dbReference type="Pfam" id="PF02597">
    <property type="entry name" value="ThiS"/>
    <property type="match status" value="1"/>
</dbReference>
<dbReference type="SUPFAM" id="SSF54285">
    <property type="entry name" value="MoaD/ThiS"/>
    <property type="match status" value="1"/>
</dbReference>
<dbReference type="InterPro" id="IPR016155">
    <property type="entry name" value="Mopterin_synth/thiamin_S_b"/>
</dbReference>
<dbReference type="RefSeq" id="WP_243479453.1">
    <property type="nucleotide sequence ID" value="NZ_CP063982.1"/>
</dbReference>